<dbReference type="PANTHER" id="PTHR10199">
    <property type="entry name" value="THROMBOSPONDIN"/>
    <property type="match status" value="1"/>
</dbReference>
<accession>A0A023BXQ8</accession>
<feature type="domain" description="CARDB" evidence="4">
    <location>
        <begin position="434"/>
        <end position="514"/>
    </location>
</feature>
<dbReference type="InterPro" id="IPR028974">
    <property type="entry name" value="TSP_type-3_rpt"/>
</dbReference>
<dbReference type="InterPro" id="IPR017897">
    <property type="entry name" value="Thrombospondin_3_rpt"/>
</dbReference>
<dbReference type="Gene3D" id="4.10.1080.10">
    <property type="entry name" value="TSP type-3 repeat"/>
    <property type="match status" value="1"/>
</dbReference>
<comment type="caution">
    <text evidence="5">The sequence shown here is derived from an EMBL/GenBank/DDBJ whole genome shotgun (WGS) entry which is preliminary data.</text>
</comment>
<dbReference type="InterPro" id="IPR011635">
    <property type="entry name" value="CARDB"/>
</dbReference>
<evidence type="ECO:0000256" key="1">
    <source>
        <dbReference type="ARBA" id="ARBA00022729"/>
    </source>
</evidence>
<dbReference type="Gene3D" id="2.60.40.10">
    <property type="entry name" value="Immunoglobulins"/>
    <property type="match status" value="1"/>
</dbReference>
<feature type="compositionally biased region" description="Polar residues" evidence="3">
    <location>
        <begin position="347"/>
        <end position="363"/>
    </location>
</feature>
<dbReference type="AlphaFoldDB" id="A0A023BXQ8"/>
<dbReference type="Proteomes" id="UP000023541">
    <property type="component" value="Unassembled WGS sequence"/>
</dbReference>
<reference evidence="5 6" key="1">
    <citation type="submission" date="2014-04" db="EMBL/GenBank/DDBJ databases">
        <title>Aquimarina sp. 22II-S11-z7 Genome Sequencing.</title>
        <authorList>
            <person name="Lai Q."/>
        </authorList>
    </citation>
    <scope>NUCLEOTIDE SEQUENCE [LARGE SCALE GENOMIC DNA]</scope>
    <source>
        <strain evidence="5 6">22II-S11-z7</strain>
    </source>
</reference>
<keyword evidence="6" id="KW-1185">Reference proteome</keyword>
<sequence length="601" mass="66986">MISSVIRANTDRGYETKRLGATLSEAVNVYCSGNTNVSNLRTIRFNVVGSSTALLVGKIYKLNDSGDIDYFLITKISSYNDERDAYGFNDFTLINDICNNPYGKRHDYKNLGTTFSEAAQNLCKTNNHQSLPILSTNIHMQGKLNKGGIYIRKDGNKINYMLITKTYNTTAADRDTYDRSLFSDNPIQVCPGQYDKQHKVRYLGNTEAKALSTLCSNEFHNLPIFRFNVDSFEPLSKNKVYRRELDGKIDYLYIVDTRNTPEIDRDTYPRDIFSTNPVNIFCDDDSDGIANEIDNCPTNYNPDQANNDGDSKGNVCDNCPNNSNSDQADLDGDGVGDVCDTDRDGDSISNSNDNCPNKYNPNQLDTDNDGIGDVCDPIDNNAKYDLRLTESNTIVTSTCSSCPSQLNLLNPGFAGGTFPFRKHFLNFTQGGASGSVNMIFTIENIGNAPSEAVDVNFYLSQGYNSTQGLKANNKTVTIPSLQANQTYVVKANVNYDDFRAAQGQYYIVIDVEPGGGDKNRSNNFVNIPTYVRCITCSKLKDFLQSDSEVEKPYTIAIYDIYGNLQSSHTVRNETEEKEIIKQLPKGFYIIKNGTKTYKVGK</sequence>
<organism evidence="5 6">
    <name type="scientific">Aquimarina atlantica</name>
    <dbReference type="NCBI Taxonomy" id="1317122"/>
    <lineage>
        <taxon>Bacteria</taxon>
        <taxon>Pseudomonadati</taxon>
        <taxon>Bacteroidota</taxon>
        <taxon>Flavobacteriia</taxon>
        <taxon>Flavobacteriales</taxon>
        <taxon>Flavobacteriaceae</taxon>
        <taxon>Aquimarina</taxon>
    </lineage>
</organism>
<dbReference type="eggNOG" id="COG3391">
    <property type="taxonomic scope" value="Bacteria"/>
</dbReference>
<evidence type="ECO:0000313" key="5">
    <source>
        <dbReference type="EMBL" id="EZH74785.1"/>
    </source>
</evidence>
<evidence type="ECO:0000256" key="3">
    <source>
        <dbReference type="SAM" id="MobiDB-lite"/>
    </source>
</evidence>
<keyword evidence="2" id="KW-0106">Calcium</keyword>
<dbReference type="Pfam" id="PF07705">
    <property type="entry name" value="CARDB"/>
    <property type="match status" value="1"/>
</dbReference>
<dbReference type="GO" id="GO:0005509">
    <property type="term" value="F:calcium ion binding"/>
    <property type="evidence" value="ECO:0007669"/>
    <property type="project" value="InterPro"/>
</dbReference>
<protein>
    <recommendedName>
        <fullName evidence="4">CARDB domain-containing protein</fullName>
    </recommendedName>
</protein>
<dbReference type="Pfam" id="PF02412">
    <property type="entry name" value="TSP_3"/>
    <property type="match status" value="2"/>
</dbReference>
<dbReference type="STRING" id="1317122.ATO12_08575"/>
<evidence type="ECO:0000313" key="6">
    <source>
        <dbReference type="Proteomes" id="UP000023541"/>
    </source>
</evidence>
<evidence type="ECO:0000256" key="2">
    <source>
        <dbReference type="ARBA" id="ARBA00022837"/>
    </source>
</evidence>
<evidence type="ECO:0000259" key="4">
    <source>
        <dbReference type="Pfam" id="PF07705"/>
    </source>
</evidence>
<dbReference type="EMBL" id="AQRA01000002">
    <property type="protein sequence ID" value="EZH74785.1"/>
    <property type="molecule type" value="Genomic_DNA"/>
</dbReference>
<name>A0A023BXQ8_9FLAO</name>
<dbReference type="PROSITE" id="PS51234">
    <property type="entry name" value="TSP3"/>
    <property type="match status" value="1"/>
</dbReference>
<keyword evidence="1" id="KW-0732">Signal</keyword>
<dbReference type="InterPro" id="IPR003367">
    <property type="entry name" value="Thrombospondin_3-like_rpt"/>
</dbReference>
<feature type="region of interest" description="Disordered" evidence="3">
    <location>
        <begin position="342"/>
        <end position="363"/>
    </location>
</feature>
<proteinExistence type="predicted"/>
<dbReference type="SUPFAM" id="SSF103647">
    <property type="entry name" value="TSP type-3 repeat"/>
    <property type="match status" value="1"/>
</dbReference>
<dbReference type="InterPro" id="IPR013783">
    <property type="entry name" value="Ig-like_fold"/>
</dbReference>
<gene>
    <name evidence="5" type="ORF">ATO12_08575</name>
</gene>
<dbReference type="GO" id="GO:0007155">
    <property type="term" value="P:cell adhesion"/>
    <property type="evidence" value="ECO:0007669"/>
    <property type="project" value="InterPro"/>
</dbReference>